<dbReference type="Pfam" id="PF00705">
    <property type="entry name" value="PCNA_N"/>
    <property type="match status" value="1"/>
</dbReference>
<dbReference type="InterPro" id="IPR022649">
    <property type="entry name" value="Pr_cel_nuc_antig_C"/>
</dbReference>
<keyword evidence="8 14" id="KW-0472">Membrane</keyword>
<evidence type="ECO:0000256" key="9">
    <source>
        <dbReference type="ARBA" id="ARBA00023242"/>
    </source>
</evidence>
<evidence type="ECO:0000256" key="14">
    <source>
        <dbReference type="SAM" id="Phobius"/>
    </source>
</evidence>
<dbReference type="GO" id="GO:0017022">
    <property type="term" value="F:myosin binding"/>
    <property type="evidence" value="ECO:0007669"/>
    <property type="project" value="InterPro"/>
</dbReference>
<dbReference type="Gene3D" id="3.10.150.10">
    <property type="entry name" value="DNA Polymerase III, subunit A, domain 2"/>
    <property type="match status" value="2"/>
</dbReference>
<evidence type="ECO:0000256" key="11">
    <source>
        <dbReference type="RuleBase" id="RU000641"/>
    </source>
</evidence>
<dbReference type="CDD" id="cd00577">
    <property type="entry name" value="PCNA"/>
    <property type="match status" value="1"/>
</dbReference>
<evidence type="ECO:0000256" key="6">
    <source>
        <dbReference type="ARBA" id="ARBA00022989"/>
    </source>
</evidence>
<dbReference type="InterPro" id="IPR022648">
    <property type="entry name" value="Pr_cel_nuc_antig_N"/>
</dbReference>
<dbReference type="HAMAP" id="MF_00317">
    <property type="entry name" value="DNApol_clamp_arch"/>
    <property type="match status" value="1"/>
</dbReference>
<dbReference type="OrthoDB" id="21151at2759"/>
<dbReference type="EMBL" id="RZGK01000004">
    <property type="protein sequence ID" value="KAF9699407.1"/>
    <property type="molecule type" value="Genomic_DNA"/>
</dbReference>
<dbReference type="InterPro" id="IPR022659">
    <property type="entry name" value="Pr_cel_nuc_antig_CS"/>
</dbReference>
<dbReference type="AlphaFoldDB" id="A0A8H7JAH2"/>
<feature type="region of interest" description="Disordered" evidence="13">
    <location>
        <begin position="1"/>
        <end position="59"/>
    </location>
</feature>
<dbReference type="SUPFAM" id="SSF55979">
    <property type="entry name" value="DNA clamp"/>
    <property type="match status" value="2"/>
</dbReference>
<reference evidence="18" key="1">
    <citation type="submission" date="2018-12" db="EMBL/GenBank/DDBJ databases">
        <authorList>
            <person name="Syme R.A."/>
            <person name="Farfan-Caceres L."/>
            <person name="Lichtenzveig J."/>
        </authorList>
    </citation>
    <scope>NUCLEOTIDE SEQUENCE</scope>
    <source>
        <strain evidence="18">Al4</strain>
    </source>
</reference>
<comment type="subcellular location">
    <subcellularLocation>
        <location evidence="2">Endomembrane system</location>
    </subcellularLocation>
    <subcellularLocation>
        <location evidence="1 11">Nucleus</location>
    </subcellularLocation>
</comment>
<dbReference type="Pfam" id="PF12632">
    <property type="entry name" value="Vezatin"/>
    <property type="match status" value="1"/>
</dbReference>
<keyword evidence="6 14" id="KW-1133">Transmembrane helix</keyword>
<evidence type="ECO:0000256" key="8">
    <source>
        <dbReference type="ARBA" id="ARBA00023136"/>
    </source>
</evidence>
<protein>
    <recommendedName>
        <fullName evidence="11">DNA sliding clamp PCNA</fullName>
    </recommendedName>
</protein>
<dbReference type="PANTHER" id="PTHR11352">
    <property type="entry name" value="PROLIFERATING CELL NUCLEAR ANTIGEN"/>
    <property type="match status" value="1"/>
</dbReference>
<dbReference type="Proteomes" id="UP000651452">
    <property type="component" value="Unassembled WGS sequence"/>
</dbReference>
<dbReference type="InterPro" id="IPR026859">
    <property type="entry name" value="Myosin-bd"/>
</dbReference>
<dbReference type="GO" id="GO:0003677">
    <property type="term" value="F:DNA binding"/>
    <property type="evidence" value="ECO:0007669"/>
    <property type="project" value="UniProtKB-KW"/>
</dbReference>
<dbReference type="FunFam" id="3.10.150.10:FF:000006">
    <property type="entry name" value="Proliferating cell nuclear antigen"/>
    <property type="match status" value="1"/>
</dbReference>
<evidence type="ECO:0000256" key="12">
    <source>
        <dbReference type="RuleBase" id="RU003671"/>
    </source>
</evidence>
<dbReference type="PRINTS" id="PR00339">
    <property type="entry name" value="PCNACYCLIN"/>
</dbReference>
<keyword evidence="7 12" id="KW-0238">DNA-binding</keyword>
<feature type="compositionally biased region" description="Low complexity" evidence="13">
    <location>
        <begin position="30"/>
        <end position="44"/>
    </location>
</feature>
<evidence type="ECO:0000256" key="10">
    <source>
        <dbReference type="ARBA" id="ARBA00054163"/>
    </source>
</evidence>
<feature type="transmembrane region" description="Helical" evidence="14">
    <location>
        <begin position="175"/>
        <end position="195"/>
    </location>
</feature>
<feature type="domain" description="Myosin-binding" evidence="17">
    <location>
        <begin position="156"/>
        <end position="434"/>
    </location>
</feature>
<feature type="transmembrane region" description="Helical" evidence="14">
    <location>
        <begin position="141"/>
        <end position="163"/>
    </location>
</feature>
<accession>A0A8H7JAH2</accession>
<dbReference type="Pfam" id="PF02747">
    <property type="entry name" value="PCNA_C"/>
    <property type="match status" value="1"/>
</dbReference>
<dbReference type="FunFam" id="3.10.150.10:FF:000008">
    <property type="entry name" value="Proliferating cell nuclear antigen"/>
    <property type="match status" value="1"/>
</dbReference>
<dbReference type="GO" id="GO:0006298">
    <property type="term" value="P:mismatch repair"/>
    <property type="evidence" value="ECO:0007669"/>
    <property type="project" value="TreeGrafter"/>
</dbReference>
<evidence type="ECO:0000313" key="19">
    <source>
        <dbReference type="Proteomes" id="UP000651452"/>
    </source>
</evidence>
<dbReference type="InterPro" id="IPR046938">
    <property type="entry name" value="DNA_clamp_sf"/>
</dbReference>
<comment type="caution">
    <text evidence="18">The sequence shown here is derived from an EMBL/GenBank/DDBJ whole genome shotgun (WGS) entry which is preliminary data.</text>
</comment>
<dbReference type="PROSITE" id="PS01251">
    <property type="entry name" value="PCNA_1"/>
    <property type="match status" value="1"/>
</dbReference>
<keyword evidence="4 14" id="KW-0812">Transmembrane</keyword>
<evidence type="ECO:0000313" key="18">
    <source>
        <dbReference type="EMBL" id="KAF9699407.1"/>
    </source>
</evidence>
<name>A0A8H7JAH2_9PLEO</name>
<dbReference type="GO" id="GO:0070987">
    <property type="term" value="P:error-free translesion synthesis"/>
    <property type="evidence" value="ECO:0007669"/>
    <property type="project" value="UniProtKB-ARBA"/>
</dbReference>
<reference evidence="18" key="2">
    <citation type="submission" date="2020-09" db="EMBL/GenBank/DDBJ databases">
        <title>Reference genome assembly for Australian Ascochyta lentis isolate Al4.</title>
        <authorList>
            <person name="Lee R.C."/>
            <person name="Farfan-Caceres L.M."/>
            <person name="Debler J.W."/>
            <person name="Williams A.H."/>
            <person name="Henares B.M."/>
        </authorList>
    </citation>
    <scope>NUCLEOTIDE SEQUENCE</scope>
    <source>
        <strain evidence="18">Al4</strain>
    </source>
</reference>
<evidence type="ECO:0000259" key="16">
    <source>
        <dbReference type="Pfam" id="PF02747"/>
    </source>
</evidence>
<organism evidence="18 19">
    <name type="scientific">Ascochyta lentis</name>
    <dbReference type="NCBI Taxonomy" id="205686"/>
    <lineage>
        <taxon>Eukaryota</taxon>
        <taxon>Fungi</taxon>
        <taxon>Dikarya</taxon>
        <taxon>Ascomycota</taxon>
        <taxon>Pezizomycotina</taxon>
        <taxon>Dothideomycetes</taxon>
        <taxon>Pleosporomycetidae</taxon>
        <taxon>Pleosporales</taxon>
        <taxon>Pleosporineae</taxon>
        <taxon>Didymellaceae</taxon>
        <taxon>Ascochyta</taxon>
    </lineage>
</organism>
<feature type="domain" description="Proliferating cell nuclear antigen PCNA C-terminal" evidence="16">
    <location>
        <begin position="730"/>
        <end position="857"/>
    </location>
</feature>
<comment type="function">
    <text evidence="11">This protein is an auxiliary protein of DNA polymerase delta and is involved in the control of eukaryotic DNA replication by increasing the polymerase's processivity during elongation of the leading strand.</text>
</comment>
<dbReference type="GO" id="GO:0006272">
    <property type="term" value="P:leading strand elongation"/>
    <property type="evidence" value="ECO:0007669"/>
    <property type="project" value="TreeGrafter"/>
</dbReference>
<evidence type="ECO:0000256" key="3">
    <source>
        <dbReference type="ARBA" id="ARBA00010462"/>
    </source>
</evidence>
<feature type="region of interest" description="Disordered" evidence="13">
    <location>
        <begin position="563"/>
        <end position="587"/>
    </location>
</feature>
<keyword evidence="9 11" id="KW-0539">Nucleus</keyword>
<evidence type="ECO:0000256" key="13">
    <source>
        <dbReference type="SAM" id="MobiDB-lite"/>
    </source>
</evidence>
<evidence type="ECO:0000256" key="5">
    <source>
        <dbReference type="ARBA" id="ARBA00022705"/>
    </source>
</evidence>
<comment type="function">
    <text evidence="10">This protein is an auxiliary protein of DNA polymerase delta and is involved in the control of eukaryotic DNA replication by increasing the polymerase's processibility during elongation of the leading strand. Involved in DNA repair.</text>
</comment>
<keyword evidence="5 12" id="KW-0235">DNA replication</keyword>
<evidence type="ECO:0000256" key="1">
    <source>
        <dbReference type="ARBA" id="ARBA00004123"/>
    </source>
</evidence>
<sequence length="862" mass="94664">MESVIHEDSPLAAVLEGEGKGGHSAPPSPAASRSSSSSSSAAASVHGFAPRGPSLLQSRIRDRLPQPLRIRAHRHGSVARIHLACSKAVNARLGRADNERFLEHFRYLVVASQLLGEPSSIRTTTFPNHARGAAPGPEFKVAAISPAGAALTAATAFTLVWLVHWSRRRSSFSKARFVVVLLVFAVVATASYAYMRRQWLQTLRQQAVENASALVTNLQAFEASTSSALALIQEVELVSRGYRLSMPLPPISRMEEKGQARRCQRLRRSLRAAFAAVIPVLSEQCQTLKQQVQEDDIEKYLDVYEISNPDLQDASLGYTESEFEDAESLKALRSWQYRLSTLRRVYLCSLLALQADGGKADFSRWATVVDSMIAIAAPAGEWSEKFNNVLAEEEQFVLPSPNKLQPTPGRENLRNSVRKLSGLSQGIRGLQAKMQVLREETNKSLEDTEDVTELGGHLMVQYDSIGADLRSLIQAWETGRNALALNIERHERRISQASSSGLRSPVPSLGGLTAVDEGSPSDALRALNGETLSPQQSAPPSDQGSNSDDEVFEAIAIPKTRITMSREERMQKMQADRARQASLREQREASNNMLRELESVINLLLEARLEQANLLKKVVDAIKDLVQDCNFDCNDSGIALQAMDNSHVALVSMLLRSEAFSPFRCDRNIALGINLGSLTKVLRAAQSDDILTLKAEDAPDVVNLVFENSASDRISEYDIKLMDIDQEHLGIPETEYAATISMPAAEFQRICRDLTALSESVSIECTKEGVKFSCQGDIGSGSVQLRQHTNVDKPGENVEIDLSEPVSLTFSLKYLVNFCKASGLSDTVKLSLSSEVPLLVEYGLANNSYLRFYLAPKIGDEE</sequence>
<evidence type="ECO:0000256" key="7">
    <source>
        <dbReference type="ARBA" id="ARBA00023125"/>
    </source>
</evidence>
<evidence type="ECO:0000256" key="4">
    <source>
        <dbReference type="ARBA" id="ARBA00022692"/>
    </source>
</evidence>
<feature type="compositionally biased region" description="Basic and acidic residues" evidence="13">
    <location>
        <begin position="564"/>
        <end position="587"/>
    </location>
</feature>
<dbReference type="GO" id="GO:0006273">
    <property type="term" value="P:lagging strand elongation"/>
    <property type="evidence" value="ECO:0007669"/>
    <property type="project" value="UniProtKB-ARBA"/>
</dbReference>
<dbReference type="GO" id="GO:0030337">
    <property type="term" value="F:DNA polymerase processivity factor activity"/>
    <property type="evidence" value="ECO:0007669"/>
    <property type="project" value="InterPro"/>
</dbReference>
<comment type="similarity">
    <text evidence="3 12">Belongs to the PCNA family.</text>
</comment>
<evidence type="ECO:0000256" key="2">
    <source>
        <dbReference type="ARBA" id="ARBA00004308"/>
    </source>
</evidence>
<dbReference type="InterPro" id="IPR000730">
    <property type="entry name" value="Pr_cel_nuc_antig"/>
</dbReference>
<keyword evidence="19" id="KW-1185">Reference proteome</keyword>
<feature type="domain" description="Proliferating cell nuclear antigen PCNA N-terminal" evidence="15">
    <location>
        <begin position="604"/>
        <end position="726"/>
    </location>
</feature>
<dbReference type="PANTHER" id="PTHR11352:SF0">
    <property type="entry name" value="PROLIFERATING CELL NUCLEAR ANTIGEN"/>
    <property type="match status" value="1"/>
</dbReference>
<dbReference type="PROSITE" id="PS00293">
    <property type="entry name" value="PCNA_2"/>
    <property type="match status" value="1"/>
</dbReference>
<feature type="region of interest" description="Disordered" evidence="13">
    <location>
        <begin position="493"/>
        <end position="525"/>
    </location>
</feature>
<proteinExistence type="inferred from homology"/>
<gene>
    <name evidence="18" type="ORF">EKO04_002660</name>
</gene>
<evidence type="ECO:0000259" key="17">
    <source>
        <dbReference type="Pfam" id="PF12632"/>
    </source>
</evidence>
<dbReference type="GO" id="GO:0043626">
    <property type="term" value="C:PCNA complex"/>
    <property type="evidence" value="ECO:0007669"/>
    <property type="project" value="UniProtKB-ARBA"/>
</dbReference>
<dbReference type="GO" id="GO:0012505">
    <property type="term" value="C:endomembrane system"/>
    <property type="evidence" value="ECO:0007669"/>
    <property type="project" value="UniProtKB-SubCell"/>
</dbReference>
<evidence type="ECO:0000259" key="15">
    <source>
        <dbReference type="Pfam" id="PF00705"/>
    </source>
</evidence>
<dbReference type="FunFam" id="3.70.10.10:FF:000001">
    <property type="entry name" value="Proliferating cell nuclear antigen"/>
    <property type="match status" value="1"/>
</dbReference>
<dbReference type="GO" id="GO:0006275">
    <property type="term" value="P:regulation of DNA replication"/>
    <property type="evidence" value="ECO:0007669"/>
    <property type="project" value="InterPro"/>
</dbReference>
<dbReference type="NCBIfam" id="TIGR00590">
    <property type="entry name" value="pcna"/>
    <property type="match status" value="1"/>
</dbReference>